<feature type="transmembrane region" description="Helical" evidence="1">
    <location>
        <begin position="60"/>
        <end position="79"/>
    </location>
</feature>
<reference evidence="4" key="1">
    <citation type="submission" date="2024-04" db="EMBL/GenBank/DDBJ databases">
        <authorList>
            <person name="Shaw F."/>
            <person name="Minotto A."/>
        </authorList>
    </citation>
    <scope>NUCLEOTIDE SEQUENCE [LARGE SCALE GENOMIC DNA]</scope>
</reference>
<feature type="transmembrane region" description="Helical" evidence="1">
    <location>
        <begin position="224"/>
        <end position="245"/>
    </location>
</feature>
<evidence type="ECO:0000313" key="3">
    <source>
        <dbReference type="EMBL" id="CAL1711127.1"/>
    </source>
</evidence>
<sequence>MSSNDALKPLFDGIRLVQAANYVSIAVLVVLVYDYIITLSEEIDYVWGARRSLVKVLYYFARYWGLAHVIFTTTVGVVIDPPLKALLWINIMGGPVIFIVTINLIFILRIYALYGQNKKMLVSLLCLLFVEFGLEIYTSVTEVLLENISSPPFGLAWSGCVLDSAPYIVVMPLVWSVNMLVSFTFFALMMYKFLQMTRVDCSHEASVSTRNRSLLFQFVQDGTLFFLIIFFVILTVALFVNIQSWKDKSGILSPLLPPVYSICGSRLILNLRSAADPDNMTLITIAESQVSSLRVADQALVRRGTEIELSEMGYDRHEFAD</sequence>
<feature type="transmembrane region" description="Helical" evidence="1">
    <location>
        <begin position="120"/>
        <end position="145"/>
    </location>
</feature>
<dbReference type="Pfam" id="PF20151">
    <property type="entry name" value="DUF6533"/>
    <property type="match status" value="1"/>
</dbReference>
<evidence type="ECO:0000256" key="1">
    <source>
        <dbReference type="SAM" id="Phobius"/>
    </source>
</evidence>
<feature type="transmembrane region" description="Helical" evidence="1">
    <location>
        <begin position="165"/>
        <end position="188"/>
    </location>
</feature>
<dbReference type="Proteomes" id="UP001497453">
    <property type="component" value="Chromosome 6"/>
</dbReference>
<protein>
    <recommendedName>
        <fullName evidence="2">DUF6533 domain-containing protein</fullName>
    </recommendedName>
</protein>
<feature type="domain" description="DUF6533" evidence="2">
    <location>
        <begin position="22"/>
        <end position="67"/>
    </location>
</feature>
<keyword evidence="1" id="KW-0472">Membrane</keyword>
<feature type="transmembrane region" description="Helical" evidence="1">
    <location>
        <begin position="85"/>
        <end position="108"/>
    </location>
</feature>
<feature type="transmembrane region" description="Helical" evidence="1">
    <location>
        <begin position="20"/>
        <end position="39"/>
    </location>
</feature>
<accession>A0ABP1DV93</accession>
<evidence type="ECO:0000313" key="4">
    <source>
        <dbReference type="Proteomes" id="UP001497453"/>
    </source>
</evidence>
<name>A0ABP1DV93_9APHY</name>
<keyword evidence="4" id="KW-1185">Reference proteome</keyword>
<gene>
    <name evidence="3" type="ORF">GFSPODELE1_LOCUS8187</name>
</gene>
<evidence type="ECO:0000259" key="2">
    <source>
        <dbReference type="Pfam" id="PF20151"/>
    </source>
</evidence>
<keyword evidence="1" id="KW-1133">Transmembrane helix</keyword>
<proteinExistence type="predicted"/>
<keyword evidence="1" id="KW-0812">Transmembrane</keyword>
<dbReference type="InterPro" id="IPR045340">
    <property type="entry name" value="DUF6533"/>
</dbReference>
<organism evidence="3 4">
    <name type="scientific">Somion occarium</name>
    <dbReference type="NCBI Taxonomy" id="3059160"/>
    <lineage>
        <taxon>Eukaryota</taxon>
        <taxon>Fungi</taxon>
        <taxon>Dikarya</taxon>
        <taxon>Basidiomycota</taxon>
        <taxon>Agaricomycotina</taxon>
        <taxon>Agaricomycetes</taxon>
        <taxon>Polyporales</taxon>
        <taxon>Cerrenaceae</taxon>
        <taxon>Somion</taxon>
    </lineage>
</organism>
<dbReference type="EMBL" id="OZ037949">
    <property type="protein sequence ID" value="CAL1711127.1"/>
    <property type="molecule type" value="Genomic_DNA"/>
</dbReference>